<evidence type="ECO:0000256" key="1">
    <source>
        <dbReference type="SAM" id="Phobius"/>
    </source>
</evidence>
<dbReference type="PANTHER" id="PTHR44757">
    <property type="entry name" value="DIGUANYLATE CYCLASE DGCP"/>
    <property type="match status" value="1"/>
</dbReference>
<dbReference type="SUPFAM" id="SSF141868">
    <property type="entry name" value="EAL domain-like"/>
    <property type="match status" value="1"/>
</dbReference>
<feature type="transmembrane region" description="Helical" evidence="1">
    <location>
        <begin position="95"/>
        <end position="118"/>
    </location>
</feature>
<dbReference type="InterPro" id="IPR035965">
    <property type="entry name" value="PAS-like_dom_sf"/>
</dbReference>
<organism evidence="4 5">
    <name type="scientific">Altericroceibacterium indicum</name>
    <dbReference type="NCBI Taxonomy" id="374177"/>
    <lineage>
        <taxon>Bacteria</taxon>
        <taxon>Pseudomonadati</taxon>
        <taxon>Pseudomonadota</taxon>
        <taxon>Alphaproteobacteria</taxon>
        <taxon>Sphingomonadales</taxon>
        <taxon>Erythrobacteraceae</taxon>
        <taxon>Altericroceibacterium</taxon>
    </lineage>
</organism>
<evidence type="ECO:0000259" key="3">
    <source>
        <dbReference type="PROSITE" id="PS50887"/>
    </source>
</evidence>
<dbReference type="InterPro" id="IPR013656">
    <property type="entry name" value="PAS_4"/>
</dbReference>
<dbReference type="PANTHER" id="PTHR44757:SF2">
    <property type="entry name" value="BIOFILM ARCHITECTURE MAINTENANCE PROTEIN MBAA"/>
    <property type="match status" value="1"/>
</dbReference>
<keyword evidence="1" id="KW-0812">Transmembrane</keyword>
<dbReference type="InterPro" id="IPR000160">
    <property type="entry name" value="GGDEF_dom"/>
</dbReference>
<keyword evidence="1" id="KW-0472">Membrane</keyword>
<dbReference type="CDD" id="cd01949">
    <property type="entry name" value="GGDEF"/>
    <property type="match status" value="1"/>
</dbReference>
<evidence type="ECO:0000313" key="5">
    <source>
        <dbReference type="Proteomes" id="UP000460561"/>
    </source>
</evidence>
<reference evidence="4 5" key="1">
    <citation type="submission" date="2019-12" db="EMBL/GenBank/DDBJ databases">
        <title>Genomic-based taxomic classification of the family Erythrobacteraceae.</title>
        <authorList>
            <person name="Xu L."/>
        </authorList>
    </citation>
    <scope>NUCLEOTIDE SEQUENCE [LARGE SCALE GENOMIC DNA]</scope>
    <source>
        <strain evidence="4 5">DSM 18604</strain>
    </source>
</reference>
<protein>
    <submittedName>
        <fullName evidence="4">EAL domain-containing protein</fullName>
    </submittedName>
</protein>
<feature type="domain" description="EAL" evidence="2">
    <location>
        <begin position="502"/>
        <end position="757"/>
    </location>
</feature>
<feature type="transmembrane region" description="Helical" evidence="1">
    <location>
        <begin position="63"/>
        <end position="83"/>
    </location>
</feature>
<dbReference type="InterPro" id="IPR000014">
    <property type="entry name" value="PAS"/>
</dbReference>
<feature type="transmembrane region" description="Helical" evidence="1">
    <location>
        <begin position="150"/>
        <end position="169"/>
    </location>
</feature>
<dbReference type="CDD" id="cd01948">
    <property type="entry name" value="EAL"/>
    <property type="match status" value="1"/>
</dbReference>
<evidence type="ECO:0000259" key="2">
    <source>
        <dbReference type="PROSITE" id="PS50883"/>
    </source>
</evidence>
<dbReference type="Pfam" id="PF00563">
    <property type="entry name" value="EAL"/>
    <property type="match status" value="1"/>
</dbReference>
<dbReference type="SMART" id="SM00052">
    <property type="entry name" value="EAL"/>
    <property type="match status" value="1"/>
</dbReference>
<dbReference type="Gene3D" id="3.30.450.20">
    <property type="entry name" value="PAS domain"/>
    <property type="match status" value="1"/>
</dbReference>
<keyword evidence="5" id="KW-1185">Reference proteome</keyword>
<dbReference type="SUPFAM" id="SSF55073">
    <property type="entry name" value="Nucleotide cyclase"/>
    <property type="match status" value="1"/>
</dbReference>
<dbReference type="AlphaFoldDB" id="A0A845AAD6"/>
<dbReference type="CDD" id="cd00130">
    <property type="entry name" value="PAS"/>
    <property type="match status" value="1"/>
</dbReference>
<dbReference type="PROSITE" id="PS50883">
    <property type="entry name" value="EAL"/>
    <property type="match status" value="1"/>
</dbReference>
<comment type="caution">
    <text evidence="4">The sequence shown here is derived from an EMBL/GenBank/DDBJ whole genome shotgun (WGS) entry which is preliminary data.</text>
</comment>
<dbReference type="Pfam" id="PF00990">
    <property type="entry name" value="GGDEF"/>
    <property type="match status" value="1"/>
</dbReference>
<dbReference type="InterPro" id="IPR052155">
    <property type="entry name" value="Biofilm_reg_signaling"/>
</dbReference>
<dbReference type="Proteomes" id="UP000460561">
    <property type="component" value="Unassembled WGS sequence"/>
</dbReference>
<dbReference type="NCBIfam" id="TIGR00254">
    <property type="entry name" value="GGDEF"/>
    <property type="match status" value="1"/>
</dbReference>
<dbReference type="InterPro" id="IPR035919">
    <property type="entry name" value="EAL_sf"/>
</dbReference>
<dbReference type="InterPro" id="IPR029787">
    <property type="entry name" value="Nucleotide_cyclase"/>
</dbReference>
<dbReference type="NCBIfam" id="TIGR00229">
    <property type="entry name" value="sensory_box"/>
    <property type="match status" value="1"/>
</dbReference>
<accession>A0A845AAD6</accession>
<proteinExistence type="predicted"/>
<dbReference type="InterPro" id="IPR001633">
    <property type="entry name" value="EAL_dom"/>
</dbReference>
<dbReference type="Gene3D" id="3.30.70.270">
    <property type="match status" value="1"/>
</dbReference>
<keyword evidence="1" id="KW-1133">Transmembrane helix</keyword>
<dbReference type="SUPFAM" id="SSF55785">
    <property type="entry name" value="PYP-like sensor domain (PAS domain)"/>
    <property type="match status" value="1"/>
</dbReference>
<dbReference type="Gene3D" id="3.20.20.450">
    <property type="entry name" value="EAL domain"/>
    <property type="match status" value="1"/>
</dbReference>
<name>A0A845AAD6_9SPHN</name>
<evidence type="ECO:0000313" key="4">
    <source>
        <dbReference type="EMBL" id="MXP25506.1"/>
    </source>
</evidence>
<dbReference type="PROSITE" id="PS50887">
    <property type="entry name" value="GGDEF"/>
    <property type="match status" value="1"/>
</dbReference>
<dbReference type="SMART" id="SM00267">
    <property type="entry name" value="GGDEF"/>
    <property type="match status" value="1"/>
</dbReference>
<dbReference type="Pfam" id="PF08448">
    <property type="entry name" value="PAS_4"/>
    <property type="match status" value="1"/>
</dbReference>
<sequence length="761" mass="82574">MNHFARLTGAMTSFLLGSRVDVSPRVAKSLTSGLFTSFAMFAGGVINSIALAIIAALRHPSALFLVWLLLECIIGLTRFMILIRGRRNIRQGMPVPLANAAFMACAWAASVGFGTAISLFSGDWLLATIVCFSAGAMISGICLRNFGTPRLAIVMMALVLMPSVIVSLFSPEPLLLVLLLQVPVFMFALSSCAFKLNKLFVSRITALHDLERSEKFNRAIFQSSPDIFLTLDEGYKVTFVNRGDDYGISIEDVIGKNWLSLLSDDDRVAGMELLKGIATGSSSDVFKFYNEASRSYRWYHIIATRISGDTNGILIAARDITEQKSSEDRALWAAHHDPLTGLPNRTVLQKSLDAIVNKPDVPSALLLLDVDNFKVVNDIFGHEAGDALLKFFGKCLQVAVQDKGLVSRIGGDEFAIVLSPASEADVMAYSKRIYSELRAAFMHDDKPLECNASIGVSLIPRDGAQRAEILKAADIALHSAKAEGRGKIKIYHPEMMRKFKAGQAMLTTARAALQNDTIVPFYQPKVALEGEKTTGFEALLRVVNTRGDVYGPAAIKAAFDDPMLAPLISDRMVDKVLADIQQWQQSGVSFGHVAINVSAADFRMRDFAEMIDSKLVAAGVAHHCIQVEVTETVFLGDGASYVEDALQRLRAMGVKVALDDFGTGYASLSHLVDYSVDALKIDRSFIQGIGKDDKADVIASMVVKLGISLGLEVVAEGIEQDAQAAALLDLGCATGQGFLYEQALPFAKVAQWISAREHCAI</sequence>
<dbReference type="EMBL" id="WTYQ01000002">
    <property type="protein sequence ID" value="MXP25506.1"/>
    <property type="molecule type" value="Genomic_DNA"/>
</dbReference>
<dbReference type="InterPro" id="IPR043128">
    <property type="entry name" value="Rev_trsase/Diguanyl_cyclase"/>
</dbReference>
<feature type="transmembrane region" description="Helical" evidence="1">
    <location>
        <begin position="124"/>
        <end position="143"/>
    </location>
</feature>
<gene>
    <name evidence="4" type="ORF">GRI39_05550</name>
</gene>
<feature type="domain" description="GGDEF" evidence="3">
    <location>
        <begin position="361"/>
        <end position="493"/>
    </location>
</feature>
<feature type="transmembrane region" description="Helical" evidence="1">
    <location>
        <begin position="34"/>
        <end position="57"/>
    </location>
</feature>